<gene>
    <name evidence="2" type="ORF">SAMN02745126_00413</name>
</gene>
<reference evidence="3" key="1">
    <citation type="submission" date="2017-02" db="EMBL/GenBank/DDBJ databases">
        <authorList>
            <person name="Varghese N."/>
            <person name="Submissions S."/>
        </authorList>
    </citation>
    <scope>NUCLEOTIDE SEQUENCE [LARGE SCALE GENOMIC DNA]</scope>
    <source>
        <strain evidence="3">ATCC 27094</strain>
    </source>
</reference>
<dbReference type="EMBL" id="FUWJ01000001">
    <property type="protein sequence ID" value="SJZ33068.1"/>
    <property type="molecule type" value="Genomic_DNA"/>
</dbReference>
<sequence>MRTALCVAALAAVVATSAGCAERPYYYGPNYAYAPAYGYYSPGYSYGYSNAYPTRYYSSKWDYYRNYNGIHPPSENM</sequence>
<evidence type="ECO:0000313" key="3">
    <source>
        <dbReference type="Proteomes" id="UP000190092"/>
    </source>
</evidence>
<proteinExistence type="predicted"/>
<evidence type="ECO:0000256" key="1">
    <source>
        <dbReference type="SAM" id="SignalP"/>
    </source>
</evidence>
<dbReference type="RefSeq" id="WP_139373696.1">
    <property type="nucleotide sequence ID" value="NZ_FUWJ01000001.1"/>
</dbReference>
<protein>
    <recommendedName>
        <fullName evidence="4">Lipoprotein</fullName>
    </recommendedName>
</protein>
<feature type="chain" id="PRO_5012730137" description="Lipoprotein" evidence="1">
    <location>
        <begin position="21"/>
        <end position="77"/>
    </location>
</feature>
<organism evidence="2 3">
    <name type="scientific">Enhydrobacter aerosaccus</name>
    <dbReference type="NCBI Taxonomy" id="225324"/>
    <lineage>
        <taxon>Bacteria</taxon>
        <taxon>Pseudomonadati</taxon>
        <taxon>Pseudomonadota</taxon>
        <taxon>Alphaproteobacteria</taxon>
        <taxon>Hyphomicrobiales</taxon>
        <taxon>Enhydrobacter</taxon>
    </lineage>
</organism>
<dbReference type="PROSITE" id="PS51257">
    <property type="entry name" value="PROKAR_LIPOPROTEIN"/>
    <property type="match status" value="1"/>
</dbReference>
<evidence type="ECO:0008006" key="4">
    <source>
        <dbReference type="Google" id="ProtNLM"/>
    </source>
</evidence>
<name>A0A1T4JSC3_9HYPH</name>
<evidence type="ECO:0000313" key="2">
    <source>
        <dbReference type="EMBL" id="SJZ33068.1"/>
    </source>
</evidence>
<keyword evidence="3" id="KW-1185">Reference proteome</keyword>
<feature type="signal peptide" evidence="1">
    <location>
        <begin position="1"/>
        <end position="20"/>
    </location>
</feature>
<dbReference type="Proteomes" id="UP000190092">
    <property type="component" value="Unassembled WGS sequence"/>
</dbReference>
<accession>A0A1T4JSC3</accession>
<dbReference type="AlphaFoldDB" id="A0A1T4JSC3"/>
<keyword evidence="1" id="KW-0732">Signal</keyword>